<keyword evidence="2" id="KW-0125">Carotenoid biosynthesis</keyword>
<dbReference type="EMBL" id="NCKU01001286">
    <property type="protein sequence ID" value="RWS12515.1"/>
    <property type="molecule type" value="Genomic_DNA"/>
</dbReference>
<keyword evidence="3" id="KW-0560">Oxidoreductase</keyword>
<evidence type="ECO:0000256" key="2">
    <source>
        <dbReference type="ARBA" id="ARBA00022746"/>
    </source>
</evidence>
<dbReference type="Proteomes" id="UP000285301">
    <property type="component" value="Unassembled WGS sequence"/>
</dbReference>
<dbReference type="InterPro" id="IPR002937">
    <property type="entry name" value="Amino_oxidase"/>
</dbReference>
<feature type="non-terminal residue" evidence="5">
    <location>
        <position position="454"/>
    </location>
</feature>
<dbReference type="AlphaFoldDB" id="A0A443RB58"/>
<accession>A0A443RB58</accession>
<dbReference type="GO" id="GO:0016491">
    <property type="term" value="F:oxidoreductase activity"/>
    <property type="evidence" value="ECO:0007669"/>
    <property type="project" value="UniProtKB-KW"/>
</dbReference>
<evidence type="ECO:0000313" key="6">
    <source>
        <dbReference type="Proteomes" id="UP000285301"/>
    </source>
</evidence>
<feature type="domain" description="Amine oxidase" evidence="4">
    <location>
        <begin position="14"/>
        <end position="446"/>
    </location>
</feature>
<dbReference type="NCBIfam" id="TIGR02734">
    <property type="entry name" value="crtI_fam"/>
    <property type="match status" value="1"/>
</dbReference>
<protein>
    <submittedName>
        <fullName evidence="5">Phytoene desaturase-like protein</fullName>
    </submittedName>
</protein>
<evidence type="ECO:0000259" key="4">
    <source>
        <dbReference type="Pfam" id="PF01593"/>
    </source>
</evidence>
<dbReference type="PANTHER" id="PTHR43734">
    <property type="entry name" value="PHYTOENE DESATURASE"/>
    <property type="match status" value="1"/>
</dbReference>
<dbReference type="STRING" id="1965070.A0A443RB58"/>
<name>A0A443RB58_9ACAR</name>
<dbReference type="GO" id="GO:0016117">
    <property type="term" value="P:carotenoid biosynthetic process"/>
    <property type="evidence" value="ECO:0007669"/>
    <property type="project" value="UniProtKB-KW"/>
</dbReference>
<dbReference type="Gene3D" id="3.50.50.60">
    <property type="entry name" value="FAD/NAD(P)-binding domain"/>
    <property type="match status" value="2"/>
</dbReference>
<sequence>MSKKVVIIGAGVGGTAVAARLAKRGFEVIVYEKNKFGGGRCSLINSNGHRFDQGPSLYLMPKIFEETFRELGEDLSNHLILFKCDPYYKVYFHDGECRIHYDISVRLGLKTNYPKLIDLLKVKNLHEIFKMHLHDSVYNRVCKYFTSDYLKKAFSFQTMYIGMSPFNAPGAYTLLQATELIEGMWYPKGGFYQVVKALENIAVNKFGAKFVYNCGVKKIKVNADGVATGVTLENGDFIEADVIVCNADVVYAYNKLLPTTNYGLKLGKNYRLASSSISIYWNMKRKIEQLNVHNIFLAEEYRKSFDEIFDGRTLPNEPSFYVNVPSRIDHTAAPPGKDSIIVFVPVGHIVDKVKQNFENLVHIARKKVIETIEKRLKIDNFEQYIENEIVNHPLIWREKFNLWNGSILGLSFSIPQVLYFRPPTRSHLFKQLYFVGASAHPGTGVPVVLSGSKL</sequence>
<proteinExistence type="predicted"/>
<dbReference type="InterPro" id="IPR014105">
    <property type="entry name" value="Carotenoid/retinoid_OxRdtase"/>
</dbReference>
<reference evidence="5 6" key="1">
    <citation type="journal article" date="2018" name="Gigascience">
        <title>Genomes of trombidid mites reveal novel predicted allergens and laterally-transferred genes associated with secondary metabolism.</title>
        <authorList>
            <person name="Dong X."/>
            <person name="Chaisiri K."/>
            <person name="Xia D."/>
            <person name="Armstrong S.D."/>
            <person name="Fang Y."/>
            <person name="Donnelly M.J."/>
            <person name="Kadowaki T."/>
            <person name="McGarry J.W."/>
            <person name="Darby A.C."/>
            <person name="Makepeace B.L."/>
        </authorList>
    </citation>
    <scope>NUCLEOTIDE SEQUENCE [LARGE SCALE GENOMIC DNA]</scope>
    <source>
        <strain evidence="5">UoL-WK</strain>
    </source>
</reference>
<dbReference type="InterPro" id="IPR036188">
    <property type="entry name" value="FAD/NAD-bd_sf"/>
</dbReference>
<dbReference type="PANTHER" id="PTHR43734:SF1">
    <property type="entry name" value="PHYTOENE DESATURASE"/>
    <property type="match status" value="1"/>
</dbReference>
<evidence type="ECO:0000256" key="1">
    <source>
        <dbReference type="ARBA" id="ARBA00004829"/>
    </source>
</evidence>
<organism evidence="5 6">
    <name type="scientific">Dinothrombium tinctorium</name>
    <dbReference type="NCBI Taxonomy" id="1965070"/>
    <lineage>
        <taxon>Eukaryota</taxon>
        <taxon>Metazoa</taxon>
        <taxon>Ecdysozoa</taxon>
        <taxon>Arthropoda</taxon>
        <taxon>Chelicerata</taxon>
        <taxon>Arachnida</taxon>
        <taxon>Acari</taxon>
        <taxon>Acariformes</taxon>
        <taxon>Trombidiformes</taxon>
        <taxon>Prostigmata</taxon>
        <taxon>Anystina</taxon>
        <taxon>Parasitengona</taxon>
        <taxon>Trombidioidea</taxon>
        <taxon>Trombidiidae</taxon>
        <taxon>Dinothrombium</taxon>
    </lineage>
</organism>
<comment type="pathway">
    <text evidence="1">Carotenoid biosynthesis.</text>
</comment>
<dbReference type="SUPFAM" id="SSF51905">
    <property type="entry name" value="FAD/NAD(P)-binding domain"/>
    <property type="match status" value="1"/>
</dbReference>
<keyword evidence="6" id="KW-1185">Reference proteome</keyword>
<evidence type="ECO:0000313" key="5">
    <source>
        <dbReference type="EMBL" id="RWS12515.1"/>
    </source>
</evidence>
<comment type="caution">
    <text evidence="5">The sequence shown here is derived from an EMBL/GenBank/DDBJ whole genome shotgun (WGS) entry which is preliminary data.</text>
</comment>
<dbReference type="OrthoDB" id="7777654at2759"/>
<evidence type="ECO:0000256" key="3">
    <source>
        <dbReference type="ARBA" id="ARBA00023002"/>
    </source>
</evidence>
<gene>
    <name evidence="5" type="ORF">B4U79_10440</name>
</gene>
<dbReference type="Pfam" id="PF01593">
    <property type="entry name" value="Amino_oxidase"/>
    <property type="match status" value="1"/>
</dbReference>